<proteinExistence type="predicted"/>
<accession>A0A8H5AXT9</accession>
<protein>
    <submittedName>
        <fullName evidence="3">Uncharacterized protein</fullName>
    </submittedName>
</protein>
<feature type="region of interest" description="Disordered" evidence="1">
    <location>
        <begin position="256"/>
        <end position="318"/>
    </location>
</feature>
<keyword evidence="2" id="KW-0472">Membrane</keyword>
<name>A0A8H5AXT9_9AGAR</name>
<dbReference type="EMBL" id="JAACJJ010000056">
    <property type="protein sequence ID" value="KAF5313055.1"/>
    <property type="molecule type" value="Genomic_DNA"/>
</dbReference>
<organism evidence="3 4">
    <name type="scientific">Psilocybe cf. subviscida</name>
    <dbReference type="NCBI Taxonomy" id="2480587"/>
    <lineage>
        <taxon>Eukaryota</taxon>
        <taxon>Fungi</taxon>
        <taxon>Dikarya</taxon>
        <taxon>Basidiomycota</taxon>
        <taxon>Agaricomycotina</taxon>
        <taxon>Agaricomycetes</taxon>
        <taxon>Agaricomycetidae</taxon>
        <taxon>Agaricales</taxon>
        <taxon>Agaricineae</taxon>
        <taxon>Strophariaceae</taxon>
        <taxon>Psilocybe</taxon>
    </lineage>
</organism>
<feature type="transmembrane region" description="Helical" evidence="2">
    <location>
        <begin position="53"/>
        <end position="76"/>
    </location>
</feature>
<evidence type="ECO:0000313" key="3">
    <source>
        <dbReference type="EMBL" id="KAF5313055.1"/>
    </source>
</evidence>
<dbReference type="OrthoDB" id="2552042at2759"/>
<feature type="transmembrane region" description="Helical" evidence="2">
    <location>
        <begin position="21"/>
        <end position="41"/>
    </location>
</feature>
<gene>
    <name evidence="3" type="ORF">D9619_003244</name>
</gene>
<feature type="transmembrane region" description="Helical" evidence="2">
    <location>
        <begin position="153"/>
        <end position="173"/>
    </location>
</feature>
<keyword evidence="2" id="KW-1133">Transmembrane helix</keyword>
<dbReference type="AlphaFoldDB" id="A0A8H5AXT9"/>
<feature type="transmembrane region" description="Helical" evidence="2">
    <location>
        <begin position="88"/>
        <end position="108"/>
    </location>
</feature>
<feature type="region of interest" description="Disordered" evidence="1">
    <location>
        <begin position="188"/>
        <end position="238"/>
    </location>
</feature>
<evidence type="ECO:0000256" key="2">
    <source>
        <dbReference type="SAM" id="Phobius"/>
    </source>
</evidence>
<comment type="caution">
    <text evidence="3">The sequence shown here is derived from an EMBL/GenBank/DDBJ whole genome shotgun (WGS) entry which is preliminary data.</text>
</comment>
<feature type="compositionally biased region" description="Polar residues" evidence="1">
    <location>
        <begin position="256"/>
        <end position="269"/>
    </location>
</feature>
<dbReference type="Proteomes" id="UP000567179">
    <property type="component" value="Unassembled WGS sequence"/>
</dbReference>
<keyword evidence="4" id="KW-1185">Reference proteome</keyword>
<evidence type="ECO:0000313" key="4">
    <source>
        <dbReference type="Proteomes" id="UP000567179"/>
    </source>
</evidence>
<evidence type="ECO:0000256" key="1">
    <source>
        <dbReference type="SAM" id="MobiDB-lite"/>
    </source>
</evidence>
<sequence>MKPGKSRDYCCCAIPMVNAGIYVTLIEQLAASVLVGTLSVATPSIVGAATPSFAAVVLGIIAFVAAGVQLIGFVGVSRERPALFKRYVTLHGIVLTIAFSVAAAWIILSAARHTSAKEKCLTEFFSDEGTGASEGDTLCTIFPWVDVGIMGGLWILLAALHIKAYLFVVLTSYGNAQRRDHNQYDQVYDPSQPLTENIPLQNDPWDSRPSVDYNGGRRGGPADYKHVRQESSVSASDVYGQQYQEPKDAFSTTNFEYSAYPTNPQNPSYPSYAHTQAPVPTPTANSQFLATDSRIETPVQTQPHPAEGSFGRKTPRLS</sequence>
<keyword evidence="2" id="KW-0812">Transmembrane</keyword>
<reference evidence="3 4" key="1">
    <citation type="journal article" date="2020" name="ISME J.">
        <title>Uncovering the hidden diversity of litter-decomposition mechanisms in mushroom-forming fungi.</title>
        <authorList>
            <person name="Floudas D."/>
            <person name="Bentzer J."/>
            <person name="Ahren D."/>
            <person name="Johansson T."/>
            <person name="Persson P."/>
            <person name="Tunlid A."/>
        </authorList>
    </citation>
    <scope>NUCLEOTIDE SEQUENCE [LARGE SCALE GENOMIC DNA]</scope>
    <source>
        <strain evidence="3 4">CBS 101986</strain>
    </source>
</reference>